<evidence type="ECO:0000313" key="4">
    <source>
        <dbReference type="Proteomes" id="UP000724268"/>
    </source>
</evidence>
<dbReference type="Proteomes" id="UP000724268">
    <property type="component" value="Unassembled WGS sequence"/>
</dbReference>
<feature type="domain" description="Pab87 octamerisation" evidence="2">
    <location>
        <begin position="355"/>
        <end position="449"/>
    </location>
</feature>
<evidence type="ECO:0000313" key="3">
    <source>
        <dbReference type="EMBL" id="MBW6395417.1"/>
    </source>
</evidence>
<comment type="caution">
    <text evidence="3">The sequence shown here is derived from an EMBL/GenBank/DDBJ whole genome shotgun (WGS) entry which is preliminary data.</text>
</comment>
<dbReference type="RefSeq" id="WP_219759915.1">
    <property type="nucleotide sequence ID" value="NZ_JAHXRS010000017.1"/>
</dbReference>
<evidence type="ECO:0000259" key="1">
    <source>
        <dbReference type="Pfam" id="PF00144"/>
    </source>
</evidence>
<proteinExistence type="predicted"/>
<name>A0ABS7A111_9DEIN</name>
<keyword evidence="3" id="KW-0378">Hydrolase</keyword>
<dbReference type="InterPro" id="IPR012338">
    <property type="entry name" value="Beta-lactam/transpept-like"/>
</dbReference>
<dbReference type="EMBL" id="JAHXRS010000017">
    <property type="protein sequence ID" value="MBW6395417.1"/>
    <property type="molecule type" value="Genomic_DNA"/>
</dbReference>
<dbReference type="Pfam" id="PF13969">
    <property type="entry name" value="Pab87_oct"/>
    <property type="match status" value="1"/>
</dbReference>
<sequence length="453" mass="50377">MDWKSFEAYVFDKMSKTKLPGLSIAVVREGEVIYTRGFGFRNLESAAPMTPHTRVGIGSVTKSFTALAVMMLSEEGKLRLQDPIEAFLPLRLRPFGQPVQIWHLLTHSSGIPATAYAEALIYHTVGEEATWVPMGSFGDLKAFLEGAEPWAVAGPGQRFFYLNEGYRLLGHIIEAVSGKTYEEFIEERILKPLGMKRTTLRQRDVASDPDWATPYLLDGNGKHLPSRFPFGVSADGGLISTTLDLCRYLQLYLHRGESNGERLVSSQSLEQMETYHISRPSSLLADEGYGFGWSIHPDFLGHKLVSHEGSVLVHTAFLSYIPDLEVGVAVLANASGHPLVQIGMVALAGVLGKNPEALPFVQNQKLFNQIAGRYETFKGTMQLRASFQGDVLFLESHGRLLKGSVPFLPEELTDRYARFSTAQRGRKVRAEFFIEGEDVTLIYEPYKLVRTGA</sequence>
<dbReference type="InterPro" id="IPR038164">
    <property type="entry name" value="Pab87_oct_sf"/>
</dbReference>
<organism evidence="3 4">
    <name type="scientific">Thermus brevis</name>
    <dbReference type="NCBI Taxonomy" id="2862456"/>
    <lineage>
        <taxon>Bacteria</taxon>
        <taxon>Thermotogati</taxon>
        <taxon>Deinococcota</taxon>
        <taxon>Deinococci</taxon>
        <taxon>Thermales</taxon>
        <taxon>Thermaceae</taxon>
        <taxon>Thermus</taxon>
    </lineage>
</organism>
<evidence type="ECO:0000259" key="2">
    <source>
        <dbReference type="Pfam" id="PF13969"/>
    </source>
</evidence>
<dbReference type="InterPro" id="IPR001466">
    <property type="entry name" value="Beta-lactam-related"/>
</dbReference>
<keyword evidence="4" id="KW-1185">Reference proteome</keyword>
<reference evidence="3 4" key="1">
    <citation type="submission" date="2021-07" db="EMBL/GenBank/DDBJ databases">
        <title>Thermus aquaticus gen. n. and sp. n., a nonsporulating extreme thermophile.</title>
        <authorList>
            <person name="Hu C.-J."/>
            <person name="Li W.-J."/>
            <person name="Xian W.-D."/>
        </authorList>
    </citation>
    <scope>NUCLEOTIDE SEQUENCE [LARGE SCALE GENOMIC DNA]</scope>
    <source>
        <strain evidence="3 4">SYSU G05001</strain>
    </source>
</reference>
<dbReference type="SUPFAM" id="SSF56601">
    <property type="entry name" value="beta-lactamase/transpeptidase-like"/>
    <property type="match status" value="1"/>
</dbReference>
<gene>
    <name evidence="3" type="ORF">KZX47_09680</name>
</gene>
<dbReference type="Gene3D" id="3.40.710.10">
    <property type="entry name" value="DD-peptidase/beta-lactamase superfamily"/>
    <property type="match status" value="1"/>
</dbReference>
<dbReference type="Pfam" id="PF00144">
    <property type="entry name" value="Beta-lactamase"/>
    <property type="match status" value="1"/>
</dbReference>
<dbReference type="Gene3D" id="2.40.128.210">
    <property type="entry name" value="Pab87 octamerisation domain"/>
    <property type="match status" value="1"/>
</dbReference>
<dbReference type="InterPro" id="IPR025879">
    <property type="entry name" value="Pab87_oct"/>
</dbReference>
<accession>A0ABS7A111</accession>
<feature type="domain" description="Beta-lactamase-related" evidence="1">
    <location>
        <begin position="7"/>
        <end position="336"/>
    </location>
</feature>
<dbReference type="PANTHER" id="PTHR46825:SF9">
    <property type="entry name" value="BETA-LACTAMASE-RELATED DOMAIN-CONTAINING PROTEIN"/>
    <property type="match status" value="1"/>
</dbReference>
<dbReference type="PANTHER" id="PTHR46825">
    <property type="entry name" value="D-ALANYL-D-ALANINE-CARBOXYPEPTIDASE/ENDOPEPTIDASE AMPH"/>
    <property type="match status" value="1"/>
</dbReference>
<protein>
    <submittedName>
        <fullName evidence="3">Serine hydrolase</fullName>
    </submittedName>
</protein>
<dbReference type="InterPro" id="IPR050491">
    <property type="entry name" value="AmpC-like"/>
</dbReference>
<dbReference type="GO" id="GO:0016787">
    <property type="term" value="F:hydrolase activity"/>
    <property type="evidence" value="ECO:0007669"/>
    <property type="project" value="UniProtKB-KW"/>
</dbReference>